<feature type="transmembrane region" description="Helical" evidence="1">
    <location>
        <begin position="57"/>
        <end position="76"/>
    </location>
</feature>
<evidence type="ECO:0000256" key="1">
    <source>
        <dbReference type="SAM" id="Phobius"/>
    </source>
</evidence>
<evidence type="ECO:0000313" key="2">
    <source>
        <dbReference type="EMBL" id="EAT14902.1"/>
    </source>
</evidence>
<keyword evidence="1" id="KW-1133">Transmembrane helix</keyword>
<organism evidence="2 3">
    <name type="scientific">Desulfuromonas acetoxidans (strain DSM 684 / 11070)</name>
    <dbReference type="NCBI Taxonomy" id="281689"/>
    <lineage>
        <taxon>Bacteria</taxon>
        <taxon>Pseudomonadati</taxon>
        <taxon>Thermodesulfobacteriota</taxon>
        <taxon>Desulfuromonadia</taxon>
        <taxon>Desulfuromonadales</taxon>
        <taxon>Desulfuromonadaceae</taxon>
        <taxon>Desulfuromonas</taxon>
    </lineage>
</organism>
<dbReference type="EMBL" id="AAEW02000016">
    <property type="protein sequence ID" value="EAT14902.1"/>
    <property type="molecule type" value="Genomic_DNA"/>
</dbReference>
<comment type="caution">
    <text evidence="2">The sequence shown here is derived from an EMBL/GenBank/DDBJ whole genome shotgun (WGS) entry which is preliminary data.</text>
</comment>
<evidence type="ECO:0000313" key="3">
    <source>
        <dbReference type="Proteomes" id="UP000005695"/>
    </source>
</evidence>
<sequence length="86" mass="9825">MMTETTSSMIILLSVALFSNIPLGYLRQGVAKRSALWMLYIHLSIPFLFTLRHHYGFSWRVIPFTLSCAVIGQLVGGRLRKRADRV</sequence>
<name>Q1JX90_DESA6</name>
<dbReference type="RefSeq" id="WP_006001999.1">
    <property type="nucleotide sequence ID" value="NZ_AAEW02000016.1"/>
</dbReference>
<feature type="transmembrane region" description="Helical" evidence="1">
    <location>
        <begin position="35"/>
        <end position="51"/>
    </location>
</feature>
<reference evidence="2" key="2">
    <citation type="submission" date="2006-05" db="EMBL/GenBank/DDBJ databases">
        <title>Sequencing of the draft genome and assembly of Desulfuromonas acetoxidans DSM 684.</title>
        <authorList>
            <consortium name="US DOE Joint Genome Institute (JGI-PGF)"/>
            <person name="Copeland A."/>
            <person name="Lucas S."/>
            <person name="Lapidus A."/>
            <person name="Barry K."/>
            <person name="Detter J.C."/>
            <person name="Glavina del Rio T."/>
            <person name="Hammon N."/>
            <person name="Israni S."/>
            <person name="Dalin E."/>
            <person name="Tice H."/>
            <person name="Bruce D."/>
            <person name="Pitluck S."/>
            <person name="Richardson P."/>
        </authorList>
    </citation>
    <scope>NUCLEOTIDE SEQUENCE [LARGE SCALE GENOMIC DNA]</scope>
    <source>
        <strain evidence="2">DSM 684</strain>
    </source>
</reference>
<gene>
    <name evidence="2" type="ORF">Dace_0911</name>
</gene>
<dbReference type="Proteomes" id="UP000005695">
    <property type="component" value="Unassembled WGS sequence"/>
</dbReference>
<keyword evidence="1" id="KW-0812">Transmembrane</keyword>
<accession>Q1JX90</accession>
<feature type="transmembrane region" description="Helical" evidence="1">
    <location>
        <begin position="6"/>
        <end position="23"/>
    </location>
</feature>
<keyword evidence="3" id="KW-1185">Reference proteome</keyword>
<proteinExistence type="predicted"/>
<protein>
    <submittedName>
        <fullName evidence="2">Uncharacterized protein</fullName>
    </submittedName>
</protein>
<dbReference type="AlphaFoldDB" id="Q1JX90"/>
<keyword evidence="1" id="KW-0472">Membrane</keyword>
<reference evidence="2" key="1">
    <citation type="submission" date="2006-05" db="EMBL/GenBank/DDBJ databases">
        <title>Annotation of the draft genome assembly of Desulfuromonas acetoxidans DSM 684.</title>
        <authorList>
            <consortium name="US DOE Joint Genome Institute (JGI-ORNL)"/>
            <person name="Larimer F."/>
            <person name="Land M."/>
            <person name="Hauser L."/>
        </authorList>
    </citation>
    <scope>NUCLEOTIDE SEQUENCE [LARGE SCALE GENOMIC DNA]</scope>
    <source>
        <strain evidence="2">DSM 684</strain>
    </source>
</reference>